<organism evidence="3 4">
    <name type="scientific">Holdemania filiformis</name>
    <dbReference type="NCBI Taxonomy" id="61171"/>
    <lineage>
        <taxon>Bacteria</taxon>
        <taxon>Bacillati</taxon>
        <taxon>Bacillota</taxon>
        <taxon>Erysipelotrichia</taxon>
        <taxon>Erysipelotrichales</taxon>
        <taxon>Erysipelotrichaceae</taxon>
        <taxon>Holdemania</taxon>
    </lineage>
</organism>
<feature type="chain" id="PRO_5039420442" evidence="2">
    <location>
        <begin position="21"/>
        <end position="253"/>
    </location>
</feature>
<protein>
    <submittedName>
        <fullName evidence="3">Uncharacterized protein</fullName>
    </submittedName>
</protein>
<name>A0A412G6E4_9FIRM</name>
<evidence type="ECO:0000313" key="3">
    <source>
        <dbReference type="EMBL" id="RGR76819.1"/>
    </source>
</evidence>
<proteinExistence type="predicted"/>
<sequence>MRKITLLLFCLCLCGCSAQGSLDGRLQAACTQASALTINVHADNVKDLYSYYVEPGVGRRNSTASSNVFVLDNQEFIMNLNIAEIVNVKLYDQTQSVTLPQGERWLSVSEGEFADVQGRTQKYAAGLMAAANGQVMVMVKTPYFTFTGLSNETGAPALAGEMIKIARTATVDEDAVLKAYSSRTKISYVKENLNLFEDEIPENGRLEEMMPNKPVHTGGDIDQSGETFDDGTSADDLPLNENDDDIQTPSESE</sequence>
<comment type="caution">
    <text evidence="3">The sequence shown here is derived from an EMBL/GenBank/DDBJ whole genome shotgun (WGS) entry which is preliminary data.</text>
</comment>
<feature type="region of interest" description="Disordered" evidence="1">
    <location>
        <begin position="204"/>
        <end position="253"/>
    </location>
</feature>
<gene>
    <name evidence="3" type="ORF">DWY25_00575</name>
</gene>
<dbReference type="AlphaFoldDB" id="A0A412G6E4"/>
<evidence type="ECO:0000256" key="1">
    <source>
        <dbReference type="SAM" id="MobiDB-lite"/>
    </source>
</evidence>
<dbReference type="RefSeq" id="WP_117892352.1">
    <property type="nucleotide sequence ID" value="NZ_CABJCV010000001.1"/>
</dbReference>
<dbReference type="GeneID" id="83013904"/>
<feature type="signal peptide" evidence="2">
    <location>
        <begin position="1"/>
        <end position="20"/>
    </location>
</feature>
<evidence type="ECO:0000313" key="4">
    <source>
        <dbReference type="Proteomes" id="UP000284178"/>
    </source>
</evidence>
<reference evidence="3 4" key="1">
    <citation type="submission" date="2018-08" db="EMBL/GenBank/DDBJ databases">
        <title>A genome reference for cultivated species of the human gut microbiota.</title>
        <authorList>
            <person name="Zou Y."/>
            <person name="Xue W."/>
            <person name="Luo G."/>
        </authorList>
    </citation>
    <scope>NUCLEOTIDE SEQUENCE [LARGE SCALE GENOMIC DNA]</scope>
    <source>
        <strain evidence="3 4">AF24-29</strain>
    </source>
</reference>
<keyword evidence="2" id="KW-0732">Signal</keyword>
<keyword evidence="4" id="KW-1185">Reference proteome</keyword>
<dbReference type="EMBL" id="QRUP01000001">
    <property type="protein sequence ID" value="RGR76819.1"/>
    <property type="molecule type" value="Genomic_DNA"/>
</dbReference>
<accession>A0A412G6E4</accession>
<feature type="compositionally biased region" description="Acidic residues" evidence="1">
    <location>
        <begin position="241"/>
        <end position="253"/>
    </location>
</feature>
<evidence type="ECO:0000256" key="2">
    <source>
        <dbReference type="SAM" id="SignalP"/>
    </source>
</evidence>
<dbReference type="Proteomes" id="UP000284178">
    <property type="component" value="Unassembled WGS sequence"/>
</dbReference>